<feature type="compositionally biased region" description="Polar residues" evidence="1">
    <location>
        <begin position="252"/>
        <end position="267"/>
    </location>
</feature>
<feature type="compositionally biased region" description="Acidic residues" evidence="1">
    <location>
        <begin position="268"/>
        <end position="283"/>
    </location>
</feature>
<feature type="region of interest" description="Disordered" evidence="1">
    <location>
        <begin position="73"/>
        <end position="97"/>
    </location>
</feature>
<sequence>MTKHIDIQYNFNKDHILKGSIKLIFVPSDDEIADVLTKTLDETKFNGFLDKMGMMMSDPQFFQEAWTPTSDSKLSKAGAVSPTSKAPTGPIPSSSKGRSGIFDKDWYDFVNMAHSIHSGQTRAQVAYTIISMCQRVLQIHLPFTFPSDEETGQVFHLSEGAHETTTGDIPDPTIVSDDPQMMFTSDETPNPPSHEDHSDDVMFDNDTTYVGAFLILTYFKMLHKPSSSKPLYDFSLFSSLEESKEEEVYVDANTQGNQDNEYQSNPVDNEEPLEPQDDVDNDEDDKKFESFTSET</sequence>
<keyword evidence="3" id="KW-1185">Reference proteome</keyword>
<protein>
    <submittedName>
        <fullName evidence="2">Uncharacterized protein</fullName>
    </submittedName>
</protein>
<proteinExistence type="predicted"/>
<evidence type="ECO:0000256" key="1">
    <source>
        <dbReference type="SAM" id="MobiDB-lite"/>
    </source>
</evidence>
<dbReference type="EMBL" id="OX465079">
    <property type="protein sequence ID" value="CAI9276457.1"/>
    <property type="molecule type" value="Genomic_DNA"/>
</dbReference>
<accession>A0AA35YMC8</accession>
<feature type="region of interest" description="Disordered" evidence="1">
    <location>
        <begin position="162"/>
        <end position="202"/>
    </location>
</feature>
<evidence type="ECO:0000313" key="3">
    <source>
        <dbReference type="Proteomes" id="UP001177003"/>
    </source>
</evidence>
<reference evidence="2" key="1">
    <citation type="submission" date="2023-04" db="EMBL/GenBank/DDBJ databases">
        <authorList>
            <person name="Vijverberg K."/>
            <person name="Xiong W."/>
            <person name="Schranz E."/>
        </authorList>
    </citation>
    <scope>NUCLEOTIDE SEQUENCE</scope>
</reference>
<dbReference type="AlphaFoldDB" id="A0AA35YMC8"/>
<feature type="compositionally biased region" description="Polar residues" evidence="1">
    <location>
        <begin position="81"/>
        <end position="97"/>
    </location>
</feature>
<evidence type="ECO:0000313" key="2">
    <source>
        <dbReference type="EMBL" id="CAI9276457.1"/>
    </source>
</evidence>
<organism evidence="2 3">
    <name type="scientific">Lactuca saligna</name>
    <name type="common">Willowleaf lettuce</name>
    <dbReference type="NCBI Taxonomy" id="75948"/>
    <lineage>
        <taxon>Eukaryota</taxon>
        <taxon>Viridiplantae</taxon>
        <taxon>Streptophyta</taxon>
        <taxon>Embryophyta</taxon>
        <taxon>Tracheophyta</taxon>
        <taxon>Spermatophyta</taxon>
        <taxon>Magnoliopsida</taxon>
        <taxon>eudicotyledons</taxon>
        <taxon>Gunneridae</taxon>
        <taxon>Pentapetalae</taxon>
        <taxon>asterids</taxon>
        <taxon>campanulids</taxon>
        <taxon>Asterales</taxon>
        <taxon>Asteraceae</taxon>
        <taxon>Cichorioideae</taxon>
        <taxon>Cichorieae</taxon>
        <taxon>Lactucinae</taxon>
        <taxon>Lactuca</taxon>
    </lineage>
</organism>
<feature type="region of interest" description="Disordered" evidence="1">
    <location>
        <begin position="247"/>
        <end position="295"/>
    </location>
</feature>
<dbReference type="Proteomes" id="UP001177003">
    <property type="component" value="Chromosome 3"/>
</dbReference>
<gene>
    <name evidence="2" type="ORF">LSALG_LOCUS16432</name>
</gene>
<name>A0AA35YMC8_LACSI</name>